<sequence length="59" mass="6665">MVRELGMPQRGLISSWDTAVVLLSRVHDLNCFSIRMSGCIFSFLKPGDLLYSEMYAPLV</sequence>
<evidence type="ECO:0000313" key="1">
    <source>
        <dbReference type="EMBL" id="JAH41183.1"/>
    </source>
</evidence>
<organism evidence="1">
    <name type="scientific">Anguilla anguilla</name>
    <name type="common">European freshwater eel</name>
    <name type="synonym">Muraena anguilla</name>
    <dbReference type="NCBI Taxonomy" id="7936"/>
    <lineage>
        <taxon>Eukaryota</taxon>
        <taxon>Metazoa</taxon>
        <taxon>Chordata</taxon>
        <taxon>Craniata</taxon>
        <taxon>Vertebrata</taxon>
        <taxon>Euteleostomi</taxon>
        <taxon>Actinopterygii</taxon>
        <taxon>Neopterygii</taxon>
        <taxon>Teleostei</taxon>
        <taxon>Anguilliformes</taxon>
        <taxon>Anguillidae</taxon>
        <taxon>Anguilla</taxon>
    </lineage>
</organism>
<protein>
    <submittedName>
        <fullName evidence="1">Uncharacterized protein</fullName>
    </submittedName>
</protein>
<reference evidence="1" key="2">
    <citation type="journal article" date="2015" name="Fish Shellfish Immunol.">
        <title>Early steps in the European eel (Anguilla anguilla)-Vibrio vulnificus interaction in the gills: Role of the RtxA13 toxin.</title>
        <authorList>
            <person name="Callol A."/>
            <person name="Pajuelo D."/>
            <person name="Ebbesson L."/>
            <person name="Teles M."/>
            <person name="MacKenzie S."/>
            <person name="Amaro C."/>
        </authorList>
    </citation>
    <scope>NUCLEOTIDE SEQUENCE</scope>
</reference>
<proteinExistence type="predicted"/>
<dbReference type="AlphaFoldDB" id="A0A0E9SKY8"/>
<dbReference type="EMBL" id="GBXM01067394">
    <property type="protein sequence ID" value="JAH41183.1"/>
    <property type="molecule type" value="Transcribed_RNA"/>
</dbReference>
<reference evidence="1" key="1">
    <citation type="submission" date="2014-11" db="EMBL/GenBank/DDBJ databases">
        <authorList>
            <person name="Amaro Gonzalez C."/>
        </authorList>
    </citation>
    <scope>NUCLEOTIDE SEQUENCE</scope>
</reference>
<name>A0A0E9SKY8_ANGAN</name>
<accession>A0A0E9SKY8</accession>